<accession>A0A6G9ZEV4</accession>
<reference evidence="2 3" key="1">
    <citation type="journal article" date="2019" name="ACS Chem. Biol.">
        <title>Identification and Mobilization of a Cryptic Antibiotic Biosynthesis Gene Locus from a Human-Pathogenic Nocardia Isolate.</title>
        <authorList>
            <person name="Herisse M."/>
            <person name="Ishida K."/>
            <person name="Porter J.L."/>
            <person name="Howden B."/>
            <person name="Hertweck C."/>
            <person name="Stinear T.P."/>
            <person name="Pidot S.J."/>
        </authorList>
    </citation>
    <scope>NUCLEOTIDE SEQUENCE [LARGE SCALE GENOMIC DNA]</scope>
    <source>
        <strain evidence="2 3">AUSMDU00012715</strain>
    </source>
</reference>
<proteinExistence type="predicted"/>
<dbReference type="RefSeq" id="WP_167490956.1">
    <property type="nucleotide sequence ID" value="NZ_CP046173.1"/>
</dbReference>
<dbReference type="EMBL" id="CP046173">
    <property type="protein sequence ID" value="QIS23636.1"/>
    <property type="molecule type" value="Genomic_DNA"/>
</dbReference>
<dbReference type="AlphaFoldDB" id="A0A6G9ZEV4"/>
<dbReference type="Proteomes" id="UP000500953">
    <property type="component" value="Chromosome"/>
</dbReference>
<sequence length="183" mass="19689">MRIRLPLYYTASVLTLVAVSALTGCDTHPSVTIATTPSNLRPPVPITAAGPSPVDSPETAAASAMRELFTVLPADELPGMALMRVRPWLSPAMLARVAALPAAPGPSLQWQQWARARVRVDAVTLTSGERPPQQVAGRLDRKVAIAQTLTYPDGHRQPLEPITAVVTVVATRAGWRVDDYRIQ</sequence>
<feature type="signal peptide" evidence="1">
    <location>
        <begin position="1"/>
        <end position="23"/>
    </location>
</feature>
<name>A0A6G9ZEV4_9NOCA</name>
<evidence type="ECO:0000313" key="3">
    <source>
        <dbReference type="Proteomes" id="UP000500953"/>
    </source>
</evidence>
<protein>
    <submittedName>
        <fullName evidence="2">Uncharacterized protein</fullName>
    </submittedName>
</protein>
<feature type="chain" id="PRO_5038613956" evidence="1">
    <location>
        <begin position="24"/>
        <end position="183"/>
    </location>
</feature>
<evidence type="ECO:0000313" key="2">
    <source>
        <dbReference type="EMBL" id="QIS23636.1"/>
    </source>
</evidence>
<keyword evidence="1" id="KW-0732">Signal</keyword>
<gene>
    <name evidence="2" type="ORF">F6W96_40585</name>
</gene>
<evidence type="ECO:0000256" key="1">
    <source>
        <dbReference type="SAM" id="SignalP"/>
    </source>
</evidence>
<organism evidence="2 3">
    <name type="scientific">Nocardia terpenica</name>
    <dbReference type="NCBI Taxonomy" id="455432"/>
    <lineage>
        <taxon>Bacteria</taxon>
        <taxon>Bacillati</taxon>
        <taxon>Actinomycetota</taxon>
        <taxon>Actinomycetes</taxon>
        <taxon>Mycobacteriales</taxon>
        <taxon>Nocardiaceae</taxon>
        <taxon>Nocardia</taxon>
    </lineage>
</organism>
<dbReference type="PROSITE" id="PS51257">
    <property type="entry name" value="PROKAR_LIPOPROTEIN"/>
    <property type="match status" value="1"/>
</dbReference>